<dbReference type="InterPro" id="IPR005467">
    <property type="entry name" value="His_kinase_dom"/>
</dbReference>
<evidence type="ECO:0000259" key="12">
    <source>
        <dbReference type="PROSITE" id="PS50109"/>
    </source>
</evidence>
<organism evidence="15 16">
    <name type="scientific">Zhongshania marina</name>
    <dbReference type="NCBI Taxonomy" id="2304603"/>
    <lineage>
        <taxon>Bacteria</taxon>
        <taxon>Pseudomonadati</taxon>
        <taxon>Pseudomonadota</taxon>
        <taxon>Gammaproteobacteria</taxon>
        <taxon>Cellvibrionales</taxon>
        <taxon>Spongiibacteraceae</taxon>
        <taxon>Zhongshania</taxon>
    </lineage>
</organism>
<dbReference type="CDD" id="cd00130">
    <property type="entry name" value="PAS"/>
    <property type="match status" value="2"/>
</dbReference>
<evidence type="ECO:0000256" key="1">
    <source>
        <dbReference type="ARBA" id="ARBA00000085"/>
    </source>
</evidence>
<dbReference type="EC" id="2.7.13.3" evidence="2"/>
<dbReference type="FunFam" id="3.30.565.10:FF:000006">
    <property type="entry name" value="Sensor histidine kinase WalK"/>
    <property type="match status" value="1"/>
</dbReference>
<keyword evidence="5" id="KW-0547">Nucleotide-binding</keyword>
<dbReference type="Gene3D" id="3.30.450.20">
    <property type="entry name" value="PAS domain"/>
    <property type="match status" value="2"/>
</dbReference>
<dbReference type="PANTHER" id="PTHR43047:SF72">
    <property type="entry name" value="OSMOSENSING HISTIDINE PROTEIN KINASE SLN1"/>
    <property type="match status" value="1"/>
</dbReference>
<dbReference type="InterPro" id="IPR001610">
    <property type="entry name" value="PAC"/>
</dbReference>
<dbReference type="RefSeq" id="WP_103682814.1">
    <property type="nucleotide sequence ID" value="NZ_PQGG01000006.1"/>
</dbReference>
<dbReference type="InterPro" id="IPR036097">
    <property type="entry name" value="HisK_dim/P_sf"/>
</dbReference>
<dbReference type="SUPFAM" id="SSF55785">
    <property type="entry name" value="PYP-like sensor domain (PAS domain)"/>
    <property type="match status" value="2"/>
</dbReference>
<evidence type="ECO:0000313" key="15">
    <source>
        <dbReference type="EMBL" id="POP54441.1"/>
    </source>
</evidence>
<keyword evidence="6 15" id="KW-0418">Kinase</keyword>
<comment type="caution">
    <text evidence="15">The sequence shown here is derived from an EMBL/GenBank/DDBJ whole genome shotgun (WGS) entry which is preliminary data.</text>
</comment>
<dbReference type="InterPro" id="IPR003594">
    <property type="entry name" value="HATPase_dom"/>
</dbReference>
<keyword evidence="3" id="KW-0597">Phosphoprotein</keyword>
<dbReference type="PROSITE" id="PS50112">
    <property type="entry name" value="PAS"/>
    <property type="match status" value="2"/>
</dbReference>
<protein>
    <recommendedName>
        <fullName evidence="11">Sensor protein FixL</fullName>
        <ecNumber evidence="2">2.7.13.3</ecNumber>
    </recommendedName>
</protein>
<dbReference type="InterPro" id="IPR000014">
    <property type="entry name" value="PAS"/>
</dbReference>
<dbReference type="OrthoDB" id="9792854at2"/>
<feature type="domain" description="PAC" evidence="14">
    <location>
        <begin position="215"/>
        <end position="265"/>
    </location>
</feature>
<dbReference type="SMART" id="SM00387">
    <property type="entry name" value="HATPase_c"/>
    <property type="match status" value="1"/>
</dbReference>
<proteinExistence type="predicted"/>
<reference evidence="15" key="1">
    <citation type="submission" date="2018-01" db="EMBL/GenBank/DDBJ databases">
        <authorList>
            <person name="Yu X.-D."/>
        </authorList>
    </citation>
    <scope>NUCLEOTIDE SEQUENCE</scope>
    <source>
        <strain evidence="15">ZX-21</strain>
    </source>
</reference>
<dbReference type="NCBIfam" id="TIGR00229">
    <property type="entry name" value="sensory_box"/>
    <property type="match status" value="2"/>
</dbReference>
<dbReference type="GO" id="GO:0005524">
    <property type="term" value="F:ATP binding"/>
    <property type="evidence" value="ECO:0007669"/>
    <property type="project" value="UniProtKB-KW"/>
</dbReference>
<evidence type="ECO:0000256" key="7">
    <source>
        <dbReference type="ARBA" id="ARBA00022840"/>
    </source>
</evidence>
<evidence type="ECO:0000256" key="5">
    <source>
        <dbReference type="ARBA" id="ARBA00022741"/>
    </source>
</evidence>
<dbReference type="SMART" id="SM00091">
    <property type="entry name" value="PAS"/>
    <property type="match status" value="2"/>
</dbReference>
<dbReference type="CDD" id="cd00082">
    <property type="entry name" value="HisKA"/>
    <property type="match status" value="1"/>
</dbReference>
<dbReference type="InterPro" id="IPR035965">
    <property type="entry name" value="PAS-like_dom_sf"/>
</dbReference>
<dbReference type="PROSITE" id="PS50113">
    <property type="entry name" value="PAC"/>
    <property type="match status" value="2"/>
</dbReference>
<dbReference type="GO" id="GO:0006355">
    <property type="term" value="P:regulation of DNA-templated transcription"/>
    <property type="evidence" value="ECO:0007669"/>
    <property type="project" value="InterPro"/>
</dbReference>
<sequence>MSSKDAVNDLLSRTKAIVDTIVDGVITISDHGLIETVNPAAENIFGYSKEELIGKNVSMLMPAPYQHEHDGYLRNYLNTGNKKIIGIGREVTGRRSDGSTFPLELAISEMEVNGQRMFTGIVRDISQRKDTEEKLRELLARTKAILDTIVDGVITISDRGLIETVNPAAEKIFGYKLDELAGKNVSMLMPNPYRAEHDQYLNNYLSTGEKKIIGIGREVTGLRKNGSTFPLELAISEMEVNGLRMFTGIVRDISERKETEDQLRSAMRRVHEQQIKDEFIATVSHELRTPLTSIKASLELIIGGAIDKKSSQADMLINIAHKNSDRLLLLINDILDISKIESEKMQFNRQDIRVKPFLETAIFDNQAYAKKHQVKFVLKQCPDSLYINVDPDRLMQVMSNLMSNAAKFSHHDSIVEISADNINGSVRIAVCDKGRGIPKDFQNRVFDKFTQADTSDKREINGTGLGLHISKAIVEQHDGTLSFVSTPGKGSEFYIDLSMTEGSAQQGHHSE</sequence>
<dbReference type="Pfam" id="PF00512">
    <property type="entry name" value="HisKA"/>
    <property type="match status" value="1"/>
</dbReference>
<dbReference type="InterPro" id="IPR003661">
    <property type="entry name" value="HisK_dim/P_dom"/>
</dbReference>
<dbReference type="SUPFAM" id="SSF55874">
    <property type="entry name" value="ATPase domain of HSP90 chaperone/DNA topoisomerase II/histidine kinase"/>
    <property type="match status" value="1"/>
</dbReference>
<comment type="function">
    <text evidence="10">Putative oxygen sensor; modulates the activity of FixJ, a transcriptional activator of nitrogen fixation fixK gene. FixL probably acts as a kinase that phosphorylates FixJ.</text>
</comment>
<dbReference type="Gene3D" id="1.10.287.130">
    <property type="match status" value="1"/>
</dbReference>
<gene>
    <name evidence="15" type="ORF">C0068_01960</name>
</gene>
<dbReference type="GO" id="GO:0005886">
    <property type="term" value="C:plasma membrane"/>
    <property type="evidence" value="ECO:0007669"/>
    <property type="project" value="TreeGrafter"/>
</dbReference>
<dbReference type="GO" id="GO:0000155">
    <property type="term" value="F:phosphorelay sensor kinase activity"/>
    <property type="evidence" value="ECO:0007669"/>
    <property type="project" value="InterPro"/>
</dbReference>
<dbReference type="PRINTS" id="PR00344">
    <property type="entry name" value="BCTRLSENSOR"/>
</dbReference>
<evidence type="ECO:0000259" key="13">
    <source>
        <dbReference type="PROSITE" id="PS50112"/>
    </source>
</evidence>
<feature type="domain" description="PAS" evidence="13">
    <location>
        <begin position="10"/>
        <end position="80"/>
    </location>
</feature>
<evidence type="ECO:0000256" key="3">
    <source>
        <dbReference type="ARBA" id="ARBA00022553"/>
    </source>
</evidence>
<dbReference type="FunFam" id="3.30.450.20:FF:000060">
    <property type="entry name" value="Sensor protein FixL"/>
    <property type="match status" value="2"/>
</dbReference>
<keyword evidence="8" id="KW-0902">Two-component regulatory system</keyword>
<keyword evidence="4" id="KW-0808">Transferase</keyword>
<feature type="domain" description="PAS" evidence="13">
    <location>
        <begin position="138"/>
        <end position="208"/>
    </location>
</feature>
<dbReference type="FunFam" id="1.10.287.130:FF:000001">
    <property type="entry name" value="Two-component sensor histidine kinase"/>
    <property type="match status" value="1"/>
</dbReference>
<dbReference type="Gene3D" id="3.30.565.10">
    <property type="entry name" value="Histidine kinase-like ATPase, C-terminal domain"/>
    <property type="match status" value="1"/>
</dbReference>
<evidence type="ECO:0000256" key="6">
    <source>
        <dbReference type="ARBA" id="ARBA00022777"/>
    </source>
</evidence>
<dbReference type="SMART" id="SM00086">
    <property type="entry name" value="PAC"/>
    <property type="match status" value="2"/>
</dbReference>
<dbReference type="GO" id="GO:0009927">
    <property type="term" value="F:histidine phosphotransfer kinase activity"/>
    <property type="evidence" value="ECO:0007669"/>
    <property type="project" value="TreeGrafter"/>
</dbReference>
<dbReference type="InterPro" id="IPR013767">
    <property type="entry name" value="PAS_fold"/>
</dbReference>
<dbReference type="Pfam" id="PF02518">
    <property type="entry name" value="HATPase_c"/>
    <property type="match status" value="1"/>
</dbReference>
<dbReference type="PANTHER" id="PTHR43047">
    <property type="entry name" value="TWO-COMPONENT HISTIDINE PROTEIN KINASE"/>
    <property type="match status" value="1"/>
</dbReference>
<evidence type="ECO:0000256" key="10">
    <source>
        <dbReference type="ARBA" id="ARBA00059827"/>
    </source>
</evidence>
<evidence type="ECO:0000256" key="2">
    <source>
        <dbReference type="ARBA" id="ARBA00012438"/>
    </source>
</evidence>
<evidence type="ECO:0000256" key="8">
    <source>
        <dbReference type="ARBA" id="ARBA00023012"/>
    </source>
</evidence>
<evidence type="ECO:0000259" key="14">
    <source>
        <dbReference type="PROSITE" id="PS50113"/>
    </source>
</evidence>
<dbReference type="SMART" id="SM00388">
    <property type="entry name" value="HisKA"/>
    <property type="match status" value="1"/>
</dbReference>
<evidence type="ECO:0000256" key="4">
    <source>
        <dbReference type="ARBA" id="ARBA00022679"/>
    </source>
</evidence>
<evidence type="ECO:0000256" key="9">
    <source>
        <dbReference type="ARBA" id="ARBA00023136"/>
    </source>
</evidence>
<feature type="domain" description="PAC" evidence="14">
    <location>
        <begin position="87"/>
        <end position="137"/>
    </location>
</feature>
<dbReference type="InterPro" id="IPR036890">
    <property type="entry name" value="HATPase_C_sf"/>
</dbReference>
<accession>A0A2S4HL81</accession>
<comment type="catalytic activity">
    <reaction evidence="1">
        <text>ATP + protein L-histidine = ADP + protein N-phospho-L-histidine.</text>
        <dbReference type="EC" id="2.7.13.3"/>
    </reaction>
</comment>
<keyword evidence="7" id="KW-0067">ATP-binding</keyword>
<dbReference type="InterPro" id="IPR004358">
    <property type="entry name" value="Sig_transdc_His_kin-like_C"/>
</dbReference>
<dbReference type="Pfam" id="PF00989">
    <property type="entry name" value="PAS"/>
    <property type="match status" value="2"/>
</dbReference>
<dbReference type="AlphaFoldDB" id="A0A2S4HL81"/>
<evidence type="ECO:0000256" key="11">
    <source>
        <dbReference type="ARBA" id="ARBA00070616"/>
    </source>
</evidence>
<keyword evidence="9" id="KW-0472">Membrane</keyword>
<feature type="domain" description="Histidine kinase" evidence="12">
    <location>
        <begin position="282"/>
        <end position="501"/>
    </location>
</feature>
<dbReference type="Proteomes" id="UP000237222">
    <property type="component" value="Unassembled WGS sequence"/>
</dbReference>
<dbReference type="PROSITE" id="PS50109">
    <property type="entry name" value="HIS_KIN"/>
    <property type="match status" value="1"/>
</dbReference>
<dbReference type="SUPFAM" id="SSF47384">
    <property type="entry name" value="Homodimeric domain of signal transducing histidine kinase"/>
    <property type="match status" value="1"/>
</dbReference>
<evidence type="ECO:0000313" key="16">
    <source>
        <dbReference type="Proteomes" id="UP000237222"/>
    </source>
</evidence>
<dbReference type="InterPro" id="IPR000700">
    <property type="entry name" value="PAS-assoc_C"/>
</dbReference>
<dbReference type="EMBL" id="PQGG01000006">
    <property type="protein sequence ID" value="POP54441.1"/>
    <property type="molecule type" value="Genomic_DNA"/>
</dbReference>
<name>A0A2S4HL81_9GAMM</name>